<dbReference type="AlphaFoldDB" id="A0A7C6Z6G5"/>
<proteinExistence type="predicted"/>
<dbReference type="EMBL" id="DUTF01000349">
    <property type="protein sequence ID" value="HHY28264.1"/>
    <property type="molecule type" value="Genomic_DNA"/>
</dbReference>
<dbReference type="Proteomes" id="UP000553059">
    <property type="component" value="Unassembled WGS sequence"/>
</dbReference>
<protein>
    <submittedName>
        <fullName evidence="2">DUF1659 domain-containing protein</fullName>
    </submittedName>
</protein>
<comment type="caution">
    <text evidence="2">The sequence shown here is derived from an EMBL/GenBank/DDBJ whole genome shotgun (WGS) entry which is preliminary data.</text>
</comment>
<name>A0A7C6Z6G5_9FIRM</name>
<evidence type="ECO:0000259" key="1">
    <source>
        <dbReference type="Pfam" id="PF07872"/>
    </source>
</evidence>
<reference evidence="2 3" key="1">
    <citation type="journal article" date="2020" name="Biotechnol. Biofuels">
        <title>New insights from the biogas microbiome by comprehensive genome-resolved metagenomics of nearly 1600 species originating from multiple anaerobic digesters.</title>
        <authorList>
            <person name="Campanaro S."/>
            <person name="Treu L."/>
            <person name="Rodriguez-R L.M."/>
            <person name="Kovalovszki A."/>
            <person name="Ziels R.M."/>
            <person name="Maus I."/>
            <person name="Zhu X."/>
            <person name="Kougias P.G."/>
            <person name="Basile A."/>
            <person name="Luo G."/>
            <person name="Schluter A."/>
            <person name="Konstantinidis K.T."/>
            <person name="Angelidaki I."/>
        </authorList>
    </citation>
    <scope>NUCLEOTIDE SEQUENCE [LARGE SCALE GENOMIC DNA]</scope>
    <source>
        <strain evidence="2">AS05jafATM_4</strain>
    </source>
</reference>
<gene>
    <name evidence="2" type="ORF">GX523_16290</name>
</gene>
<organism evidence="2 3">
    <name type="scientific">Desulfitobacterium dehalogenans</name>
    <dbReference type="NCBI Taxonomy" id="36854"/>
    <lineage>
        <taxon>Bacteria</taxon>
        <taxon>Bacillati</taxon>
        <taxon>Bacillota</taxon>
        <taxon>Clostridia</taxon>
        <taxon>Eubacteriales</taxon>
        <taxon>Desulfitobacteriaceae</taxon>
        <taxon>Desulfitobacterium</taxon>
    </lineage>
</organism>
<evidence type="ECO:0000313" key="3">
    <source>
        <dbReference type="Proteomes" id="UP000553059"/>
    </source>
</evidence>
<dbReference type="Pfam" id="PF07872">
    <property type="entry name" value="DUF1659"/>
    <property type="match status" value="1"/>
</dbReference>
<dbReference type="InterPro" id="IPR012454">
    <property type="entry name" value="DUF1659"/>
</dbReference>
<feature type="domain" description="DUF1659" evidence="1">
    <location>
        <begin position="3"/>
        <end position="73"/>
    </location>
</feature>
<sequence>MAVIGKPLTSTLVLKYEDGLTPAGAPRIRQMGLKHVKPDADHADLHDIAVALFSLSDHPLTAVILQDSTELVEEPEE</sequence>
<accession>A0A7C6Z6G5</accession>
<evidence type="ECO:0000313" key="2">
    <source>
        <dbReference type="EMBL" id="HHY28264.1"/>
    </source>
</evidence>